<dbReference type="AlphaFoldDB" id="A0A9X1DBW0"/>
<dbReference type="EMBL" id="JAHGAW010000005">
    <property type="protein sequence ID" value="MBT2187147.1"/>
    <property type="molecule type" value="Genomic_DNA"/>
</dbReference>
<evidence type="ECO:0000313" key="2">
    <source>
        <dbReference type="Proteomes" id="UP001138757"/>
    </source>
</evidence>
<organism evidence="1 2">
    <name type="scientific">Sphingobium nicotianae</name>
    <dbReference type="NCBI Taxonomy" id="2782607"/>
    <lineage>
        <taxon>Bacteria</taxon>
        <taxon>Pseudomonadati</taxon>
        <taxon>Pseudomonadota</taxon>
        <taxon>Alphaproteobacteria</taxon>
        <taxon>Sphingomonadales</taxon>
        <taxon>Sphingomonadaceae</taxon>
        <taxon>Sphingobium</taxon>
    </lineage>
</organism>
<dbReference type="Proteomes" id="UP001138757">
    <property type="component" value="Unassembled WGS sequence"/>
</dbReference>
<keyword evidence="2" id="KW-1185">Reference proteome</keyword>
<name>A0A9X1DBW0_9SPHN</name>
<gene>
    <name evidence="1" type="ORF">KK488_09350</name>
</gene>
<protein>
    <submittedName>
        <fullName evidence="1">Uncharacterized protein</fullName>
    </submittedName>
</protein>
<proteinExistence type="predicted"/>
<comment type="caution">
    <text evidence="1">The sequence shown here is derived from an EMBL/GenBank/DDBJ whole genome shotgun (WGS) entry which is preliminary data.</text>
</comment>
<reference evidence="1" key="1">
    <citation type="submission" date="2021-05" db="EMBL/GenBank/DDBJ databases">
        <title>Genome of Sphingobium sp. strain.</title>
        <authorList>
            <person name="Fan R."/>
        </authorList>
    </citation>
    <scope>NUCLEOTIDE SEQUENCE</scope>
    <source>
        <strain evidence="1">H33</strain>
    </source>
</reference>
<accession>A0A9X1DBW0</accession>
<evidence type="ECO:0000313" key="1">
    <source>
        <dbReference type="EMBL" id="MBT2187147.1"/>
    </source>
</evidence>
<sequence>MPDLITAHCVEDEHGSYLAVTPHGDPKDARIDDFRGDIVNAGVVARQWGLHMVDVDIVMGDMIALVRSQAKAWR</sequence>